<accession>A0AAE9J3Q4</accession>
<evidence type="ECO:0000313" key="1">
    <source>
        <dbReference type="EMBL" id="UMM13221.1"/>
    </source>
</evidence>
<keyword evidence="2" id="KW-1185">Reference proteome</keyword>
<dbReference type="PANTHER" id="PTHR36519">
    <property type="entry name" value="FIP (FUNGUS-INDUCED PROTEIN) RELATED-RELATED"/>
    <property type="match status" value="1"/>
</dbReference>
<sequence>MFSSQLLYPTTQQKQNLSFTSPIRAMRIFLLILLILPSIVLSAHRTCRRSTQCPLNEVCHHGYCQSFDDNRCITSAFCPKNYKCVDGKCEKHNGVRYFLFGSAMFCTTSFQCPARMYCSRGHCV</sequence>
<name>A0AAE9J3Q4_CAEBR</name>
<proteinExistence type="predicted"/>
<dbReference type="PANTHER" id="PTHR36519:SF7">
    <property type="entry name" value="EB DOMAIN-CONTAINING PROTEIN-RELATED"/>
    <property type="match status" value="1"/>
</dbReference>
<reference evidence="1 2" key="1">
    <citation type="submission" date="2022-04" db="EMBL/GenBank/DDBJ databases">
        <title>Chromosome-level reference genomes for two strains of Caenorhabditis briggsae: an improved platform for comparative genomics.</title>
        <authorList>
            <person name="Stevens L."/>
            <person name="Andersen E."/>
        </authorList>
    </citation>
    <scope>NUCLEOTIDE SEQUENCE [LARGE SCALE GENOMIC DNA]</scope>
    <source>
        <strain evidence="1">VX34</strain>
        <tissue evidence="1">Whole-organism</tissue>
    </source>
</reference>
<dbReference type="AlphaFoldDB" id="A0AAE9J3Q4"/>
<evidence type="ECO:0008006" key="3">
    <source>
        <dbReference type="Google" id="ProtNLM"/>
    </source>
</evidence>
<gene>
    <name evidence="1" type="ORF">L5515_001610</name>
</gene>
<dbReference type="EMBL" id="CP092620">
    <property type="protein sequence ID" value="UMM13221.1"/>
    <property type="molecule type" value="Genomic_DNA"/>
</dbReference>
<organism evidence="1 2">
    <name type="scientific">Caenorhabditis briggsae</name>
    <dbReference type="NCBI Taxonomy" id="6238"/>
    <lineage>
        <taxon>Eukaryota</taxon>
        <taxon>Metazoa</taxon>
        <taxon>Ecdysozoa</taxon>
        <taxon>Nematoda</taxon>
        <taxon>Chromadorea</taxon>
        <taxon>Rhabditida</taxon>
        <taxon>Rhabditina</taxon>
        <taxon>Rhabditomorpha</taxon>
        <taxon>Rhabditoidea</taxon>
        <taxon>Rhabditidae</taxon>
        <taxon>Peloderinae</taxon>
        <taxon>Caenorhabditis</taxon>
    </lineage>
</organism>
<protein>
    <recommendedName>
        <fullName evidence="3">EB domain-containing protein</fullName>
    </recommendedName>
</protein>
<dbReference type="Proteomes" id="UP000829354">
    <property type="component" value="Chromosome I"/>
</dbReference>
<evidence type="ECO:0000313" key="2">
    <source>
        <dbReference type="Proteomes" id="UP000829354"/>
    </source>
</evidence>